<dbReference type="Proteomes" id="UP001595593">
    <property type="component" value="Unassembled WGS sequence"/>
</dbReference>
<accession>A0ABV7G1H7</accession>
<gene>
    <name evidence="1" type="ORF">ACFOD4_10720</name>
</gene>
<protein>
    <submittedName>
        <fullName evidence="1">Anti-sigma factor family protein</fullName>
    </submittedName>
</protein>
<keyword evidence="2" id="KW-1185">Reference proteome</keyword>
<dbReference type="RefSeq" id="WP_379596293.1">
    <property type="nucleotide sequence ID" value="NZ_JBHRTN010000009.1"/>
</dbReference>
<dbReference type="EMBL" id="JBHRTN010000009">
    <property type="protein sequence ID" value="MFC3125536.1"/>
    <property type="molecule type" value="Genomic_DNA"/>
</dbReference>
<name>A0ABV7G1H7_9PROT</name>
<organism evidence="1 2">
    <name type="scientific">Teichococcus globiformis</name>
    <dbReference type="NCBI Taxonomy" id="2307229"/>
    <lineage>
        <taxon>Bacteria</taxon>
        <taxon>Pseudomonadati</taxon>
        <taxon>Pseudomonadota</taxon>
        <taxon>Alphaproteobacteria</taxon>
        <taxon>Acetobacterales</taxon>
        <taxon>Roseomonadaceae</taxon>
        <taxon>Roseomonas</taxon>
    </lineage>
</organism>
<reference evidence="2" key="1">
    <citation type="journal article" date="2019" name="Int. J. Syst. Evol. Microbiol.">
        <title>The Global Catalogue of Microorganisms (GCM) 10K type strain sequencing project: providing services to taxonomists for standard genome sequencing and annotation.</title>
        <authorList>
            <consortium name="The Broad Institute Genomics Platform"/>
            <consortium name="The Broad Institute Genome Sequencing Center for Infectious Disease"/>
            <person name="Wu L."/>
            <person name="Ma J."/>
        </authorList>
    </citation>
    <scope>NUCLEOTIDE SEQUENCE [LARGE SCALE GENOMIC DNA]</scope>
    <source>
        <strain evidence="2">KCTC 52094</strain>
    </source>
</reference>
<evidence type="ECO:0000313" key="2">
    <source>
        <dbReference type="Proteomes" id="UP001595593"/>
    </source>
</evidence>
<sequence>MSGMDERLNGLLDGELSPAEAAETASVLRDDPSLATRFADLARLRANTATIDANMTMPPIPEAPTRRFVPWPMMLAGAGLIALSVVATLLISQPAQEPPPLAAHRHFLFTAADAAGATAGLPDLSAAGLRLARIEPAGGGTYAGYVGPRGCRLGVWLGPRDGLPPDASRDWRSETMERADGMVLWIVATLAMDADRFAALAEALRSGPAAGATLLASASARSACLS</sequence>
<evidence type="ECO:0000313" key="1">
    <source>
        <dbReference type="EMBL" id="MFC3125536.1"/>
    </source>
</evidence>
<comment type="caution">
    <text evidence="1">The sequence shown here is derived from an EMBL/GenBank/DDBJ whole genome shotgun (WGS) entry which is preliminary data.</text>
</comment>
<proteinExistence type="predicted"/>